<gene>
    <name evidence="1" type="ORF">O3P69_007436</name>
</gene>
<comment type="caution">
    <text evidence="1">The sequence shown here is derived from an EMBL/GenBank/DDBJ whole genome shotgun (WGS) entry which is preliminary data.</text>
</comment>
<evidence type="ECO:0000313" key="2">
    <source>
        <dbReference type="Proteomes" id="UP001487740"/>
    </source>
</evidence>
<accession>A0AAW0V4I8</accession>
<protein>
    <submittedName>
        <fullName evidence="1">Uncharacterized protein</fullName>
    </submittedName>
</protein>
<organism evidence="1 2">
    <name type="scientific">Scylla paramamosain</name>
    <name type="common">Mud crab</name>
    <dbReference type="NCBI Taxonomy" id="85552"/>
    <lineage>
        <taxon>Eukaryota</taxon>
        <taxon>Metazoa</taxon>
        <taxon>Ecdysozoa</taxon>
        <taxon>Arthropoda</taxon>
        <taxon>Crustacea</taxon>
        <taxon>Multicrustacea</taxon>
        <taxon>Malacostraca</taxon>
        <taxon>Eumalacostraca</taxon>
        <taxon>Eucarida</taxon>
        <taxon>Decapoda</taxon>
        <taxon>Pleocyemata</taxon>
        <taxon>Brachyura</taxon>
        <taxon>Eubrachyura</taxon>
        <taxon>Portunoidea</taxon>
        <taxon>Portunidae</taxon>
        <taxon>Portuninae</taxon>
        <taxon>Scylla</taxon>
    </lineage>
</organism>
<evidence type="ECO:0000313" key="1">
    <source>
        <dbReference type="EMBL" id="KAK8406880.1"/>
    </source>
</evidence>
<dbReference type="AlphaFoldDB" id="A0AAW0V4I8"/>
<reference evidence="1 2" key="1">
    <citation type="submission" date="2023-03" db="EMBL/GenBank/DDBJ databases">
        <title>High-quality genome of Scylla paramamosain provides insights in environmental adaptation.</title>
        <authorList>
            <person name="Zhang L."/>
        </authorList>
    </citation>
    <scope>NUCLEOTIDE SEQUENCE [LARGE SCALE GENOMIC DNA]</scope>
    <source>
        <strain evidence="1">LZ_2023a</strain>
        <tissue evidence="1">Muscle</tissue>
    </source>
</reference>
<keyword evidence="2" id="KW-1185">Reference proteome</keyword>
<dbReference type="EMBL" id="JARAKH010000002">
    <property type="protein sequence ID" value="KAK8406880.1"/>
    <property type="molecule type" value="Genomic_DNA"/>
</dbReference>
<name>A0AAW0V4I8_SCYPA</name>
<proteinExistence type="predicted"/>
<sequence length="190" mass="21026">MKGKWFSSKQYTTSPENIRGHLECKQMTTGGVMHGTPGCAPSINLSAARDGTLFGLCCRLQPRQSALYGGLGRRSGSWITGGFEEKDQHLMDLAMVHVRFFGFYPKEPRRAPLLTFFLHWVKAAPTTTSAATTTTTTTTTITIAQYIPVTVKHLRRKECGSVESEYREGTMRPAIYEREGCVLLASLLGC</sequence>
<dbReference type="Proteomes" id="UP001487740">
    <property type="component" value="Unassembled WGS sequence"/>
</dbReference>